<dbReference type="HOGENOM" id="CLU_046838_1_1_9"/>
<evidence type="ECO:0000256" key="2">
    <source>
        <dbReference type="SAM" id="SignalP"/>
    </source>
</evidence>
<dbReference type="NCBIfam" id="TIGR02829">
    <property type="entry name" value="spore_III_AE"/>
    <property type="match status" value="1"/>
</dbReference>
<evidence type="ECO:0000313" key="4">
    <source>
        <dbReference type="Proteomes" id="UP000027980"/>
    </source>
</evidence>
<feature type="transmembrane region" description="Helical" evidence="1">
    <location>
        <begin position="171"/>
        <end position="192"/>
    </location>
</feature>
<feature type="transmembrane region" description="Helical" evidence="1">
    <location>
        <begin position="105"/>
        <end position="122"/>
    </location>
</feature>
<evidence type="ECO:0000256" key="1">
    <source>
        <dbReference type="SAM" id="Phobius"/>
    </source>
</evidence>
<feature type="transmembrane region" description="Helical" evidence="1">
    <location>
        <begin position="361"/>
        <end position="385"/>
    </location>
</feature>
<accession>A0A075LKU4</accession>
<feature type="transmembrane region" description="Helical" evidence="1">
    <location>
        <begin position="204"/>
        <end position="223"/>
    </location>
</feature>
<feature type="chain" id="PRO_5039169009" evidence="2">
    <location>
        <begin position="23"/>
        <end position="394"/>
    </location>
</feature>
<keyword evidence="1" id="KW-0812">Transmembrane</keyword>
<organism evidence="3 4">
    <name type="scientific">Terribacillus saccharophilus</name>
    <dbReference type="NCBI Taxonomy" id="361277"/>
    <lineage>
        <taxon>Bacteria</taxon>
        <taxon>Bacillati</taxon>
        <taxon>Bacillota</taxon>
        <taxon>Bacilli</taxon>
        <taxon>Bacillales</taxon>
        <taxon>Bacillaceae</taxon>
        <taxon>Terribacillus</taxon>
    </lineage>
</organism>
<dbReference type="AlphaFoldDB" id="A0A075LKU4"/>
<sequence>MDTLKRCLVILLALFGVLAAPAAAYGETGQAEEQEVAVTAFDSLPTEELTEYWELLSDKYGQFIPELEKGSFVDFIKQQGDISIQSWLKGLFEYLLYELLLNGKLLGILILLTLFSSILQTIQTAFNKGSISKVAYLIVCMVLLTLLLNSFRLSVNYAMEAINGMSDFMLALIPLLLGLMASFGSLSAVAFFHPIIVFLIHASGLLIAKVIIPLFLMSALLHLVSTINKEYPVTQLADLLKNIGLWLLGIFFSVFLGVISVQGAVSAVQDGVAMKTAKFVTGNFIPVIGRMFTDATDTVLSASLLLKNAIGIVGVLIVLAISLFPAIKILAIALIYKIAAALLQPLGDGPIIKSMQVMSKYILYIFACLLVVAFMFFIAIVIIVASSNVTLMLR</sequence>
<proteinExistence type="predicted"/>
<feature type="transmembrane region" description="Helical" evidence="1">
    <location>
        <begin position="134"/>
        <end position="151"/>
    </location>
</feature>
<keyword evidence="1" id="KW-0472">Membrane</keyword>
<name>A0A075LKU4_9BACI</name>
<dbReference type="InterPro" id="IPR014194">
    <property type="entry name" value="Spore_III_AE"/>
</dbReference>
<feature type="signal peptide" evidence="2">
    <location>
        <begin position="1"/>
        <end position="22"/>
    </location>
</feature>
<reference evidence="3 4" key="1">
    <citation type="submission" date="2014-07" db="EMBL/GenBank/DDBJ databases">
        <title>Complete genome sequence of a moderately halophilic bacterium Terribacillus aidingensis MP602, isolated from Cryptomeria fortunei in Tianmu mountain in China.</title>
        <authorList>
            <person name="Wang Y."/>
            <person name="Lu P."/>
            <person name="Zhang L."/>
        </authorList>
    </citation>
    <scope>NUCLEOTIDE SEQUENCE [LARGE SCALE GENOMIC DNA]</scope>
    <source>
        <strain evidence="3 4">MP602</strain>
    </source>
</reference>
<dbReference type="Proteomes" id="UP000027980">
    <property type="component" value="Chromosome"/>
</dbReference>
<gene>
    <name evidence="3" type="ORF">GZ22_09015</name>
</gene>
<feature type="transmembrane region" description="Helical" evidence="1">
    <location>
        <begin position="310"/>
        <end position="336"/>
    </location>
</feature>
<dbReference type="EMBL" id="CP008876">
    <property type="protein sequence ID" value="AIF66766.1"/>
    <property type="molecule type" value="Genomic_DNA"/>
</dbReference>
<keyword evidence="1" id="KW-1133">Transmembrane helix</keyword>
<dbReference type="Pfam" id="PF09546">
    <property type="entry name" value="Spore_III_AE"/>
    <property type="match status" value="1"/>
</dbReference>
<dbReference type="KEGG" id="tap:GZ22_09015"/>
<protein>
    <submittedName>
        <fullName evidence="3">Stage III sporulation protein AE</fullName>
    </submittedName>
</protein>
<evidence type="ECO:0000313" key="3">
    <source>
        <dbReference type="EMBL" id="AIF66766.1"/>
    </source>
</evidence>
<keyword evidence="2" id="KW-0732">Signal</keyword>
<feature type="transmembrane region" description="Helical" evidence="1">
    <location>
        <begin position="243"/>
        <end position="268"/>
    </location>
</feature>